<comment type="caution">
    <text evidence="1">The sequence shown here is derived from an EMBL/GenBank/DDBJ whole genome shotgun (WGS) entry which is preliminary data.</text>
</comment>
<evidence type="ECO:0000313" key="2">
    <source>
        <dbReference type="Proteomes" id="UP001066276"/>
    </source>
</evidence>
<protein>
    <submittedName>
        <fullName evidence="1">Uncharacterized protein</fullName>
    </submittedName>
</protein>
<accession>A0AAV7T5E5</accession>
<evidence type="ECO:0000313" key="1">
    <source>
        <dbReference type="EMBL" id="KAJ1171739.1"/>
    </source>
</evidence>
<gene>
    <name evidence="1" type="ORF">NDU88_003597</name>
</gene>
<sequence length="102" mass="11181">MDGKQRHNPRNTKTTFTIHEAYETGESGHQQRAATGWPLERKAAKERAQIVEEMELQARTPPSPVLSGAQLDVAVPELDDDQIHAIFGDGPPITPQTAEGVL</sequence>
<dbReference type="EMBL" id="JANPWB010000007">
    <property type="protein sequence ID" value="KAJ1171739.1"/>
    <property type="molecule type" value="Genomic_DNA"/>
</dbReference>
<dbReference type="Proteomes" id="UP001066276">
    <property type="component" value="Chromosome 4_1"/>
</dbReference>
<dbReference type="AlphaFoldDB" id="A0AAV7T5E5"/>
<name>A0AAV7T5E5_PLEWA</name>
<organism evidence="1 2">
    <name type="scientific">Pleurodeles waltl</name>
    <name type="common">Iberian ribbed newt</name>
    <dbReference type="NCBI Taxonomy" id="8319"/>
    <lineage>
        <taxon>Eukaryota</taxon>
        <taxon>Metazoa</taxon>
        <taxon>Chordata</taxon>
        <taxon>Craniata</taxon>
        <taxon>Vertebrata</taxon>
        <taxon>Euteleostomi</taxon>
        <taxon>Amphibia</taxon>
        <taxon>Batrachia</taxon>
        <taxon>Caudata</taxon>
        <taxon>Salamandroidea</taxon>
        <taxon>Salamandridae</taxon>
        <taxon>Pleurodelinae</taxon>
        <taxon>Pleurodeles</taxon>
    </lineage>
</organism>
<reference evidence="1" key="1">
    <citation type="journal article" date="2022" name="bioRxiv">
        <title>Sequencing and chromosome-scale assembly of the giantPleurodeles waltlgenome.</title>
        <authorList>
            <person name="Brown T."/>
            <person name="Elewa A."/>
            <person name="Iarovenko S."/>
            <person name="Subramanian E."/>
            <person name="Araus A.J."/>
            <person name="Petzold A."/>
            <person name="Susuki M."/>
            <person name="Suzuki K.-i.T."/>
            <person name="Hayashi T."/>
            <person name="Toyoda A."/>
            <person name="Oliveira C."/>
            <person name="Osipova E."/>
            <person name="Leigh N.D."/>
            <person name="Simon A."/>
            <person name="Yun M.H."/>
        </authorList>
    </citation>
    <scope>NUCLEOTIDE SEQUENCE</scope>
    <source>
        <strain evidence="1">20211129_DDA</strain>
        <tissue evidence="1">Liver</tissue>
    </source>
</reference>
<proteinExistence type="predicted"/>
<keyword evidence="2" id="KW-1185">Reference proteome</keyword>